<dbReference type="Proteomes" id="UP000597656">
    <property type="component" value="Unassembled WGS sequence"/>
</dbReference>
<name>A0ABQ2HDS3_9PSEU</name>
<protein>
    <recommendedName>
        <fullName evidence="4">DUF3592 domain-containing protein</fullName>
    </recommendedName>
</protein>
<feature type="transmembrane region" description="Helical" evidence="1">
    <location>
        <begin position="159"/>
        <end position="178"/>
    </location>
</feature>
<organism evidence="2 3">
    <name type="scientific">Lentzea pudingi</name>
    <dbReference type="NCBI Taxonomy" id="1789439"/>
    <lineage>
        <taxon>Bacteria</taxon>
        <taxon>Bacillati</taxon>
        <taxon>Actinomycetota</taxon>
        <taxon>Actinomycetes</taxon>
        <taxon>Pseudonocardiales</taxon>
        <taxon>Pseudonocardiaceae</taxon>
        <taxon>Lentzea</taxon>
    </lineage>
</organism>
<keyword evidence="1" id="KW-0812">Transmembrane</keyword>
<reference evidence="3" key="1">
    <citation type="journal article" date="2019" name="Int. J. Syst. Evol. Microbiol.">
        <title>The Global Catalogue of Microorganisms (GCM) 10K type strain sequencing project: providing services to taxonomists for standard genome sequencing and annotation.</title>
        <authorList>
            <consortium name="The Broad Institute Genomics Platform"/>
            <consortium name="The Broad Institute Genome Sequencing Center for Infectious Disease"/>
            <person name="Wu L."/>
            <person name="Ma J."/>
        </authorList>
    </citation>
    <scope>NUCLEOTIDE SEQUENCE [LARGE SCALE GENOMIC DNA]</scope>
    <source>
        <strain evidence="3">CGMCC 4.7319</strain>
    </source>
</reference>
<keyword evidence="3" id="KW-1185">Reference proteome</keyword>
<sequence>MRFRWRRWTLRRMRLPGRALGRWLVVVCGLGVLVVALAGAAGPFERTREFREVSACEQGAGGCFDAEKGSIVARRTYTTTSTHTDANGSTTTTTTVHHEVTWQRADGSRRARDVPSSFYAAAPEGQEAVLQLWRGEVVGVKVMGAAAWFLPESGSSLRWWSYLAHLGVGVLLWGLLFGWWDGFFMLAFRLFCWMFLSVVPVGFVTHGLAYGFATGSGLVFEILTGAFFALVAGAMLVSTLNDW</sequence>
<feature type="transmembrane region" description="Helical" evidence="1">
    <location>
        <begin position="218"/>
        <end position="240"/>
    </location>
</feature>
<comment type="caution">
    <text evidence="2">The sequence shown here is derived from an EMBL/GenBank/DDBJ whole genome shotgun (WGS) entry which is preliminary data.</text>
</comment>
<evidence type="ECO:0008006" key="4">
    <source>
        <dbReference type="Google" id="ProtNLM"/>
    </source>
</evidence>
<dbReference type="RefSeq" id="WP_189153246.1">
    <property type="nucleotide sequence ID" value="NZ_BMNC01000001.1"/>
</dbReference>
<accession>A0ABQ2HDS3</accession>
<evidence type="ECO:0000313" key="2">
    <source>
        <dbReference type="EMBL" id="GGM75436.1"/>
    </source>
</evidence>
<proteinExistence type="predicted"/>
<evidence type="ECO:0000313" key="3">
    <source>
        <dbReference type="Proteomes" id="UP000597656"/>
    </source>
</evidence>
<keyword evidence="1" id="KW-1133">Transmembrane helix</keyword>
<keyword evidence="1" id="KW-0472">Membrane</keyword>
<dbReference type="EMBL" id="BMNC01000001">
    <property type="protein sequence ID" value="GGM75436.1"/>
    <property type="molecule type" value="Genomic_DNA"/>
</dbReference>
<evidence type="ECO:0000256" key="1">
    <source>
        <dbReference type="SAM" id="Phobius"/>
    </source>
</evidence>
<gene>
    <name evidence="2" type="ORF">GCM10011609_09210</name>
</gene>
<feature type="transmembrane region" description="Helical" evidence="1">
    <location>
        <begin position="190"/>
        <end position="212"/>
    </location>
</feature>